<dbReference type="AlphaFoldDB" id="A0A0A8ZSV8"/>
<name>A0A0A8ZSV8_ARUDO</name>
<organism evidence="1">
    <name type="scientific">Arundo donax</name>
    <name type="common">Giant reed</name>
    <name type="synonym">Donax arundinaceus</name>
    <dbReference type="NCBI Taxonomy" id="35708"/>
    <lineage>
        <taxon>Eukaryota</taxon>
        <taxon>Viridiplantae</taxon>
        <taxon>Streptophyta</taxon>
        <taxon>Embryophyta</taxon>
        <taxon>Tracheophyta</taxon>
        <taxon>Spermatophyta</taxon>
        <taxon>Magnoliopsida</taxon>
        <taxon>Liliopsida</taxon>
        <taxon>Poales</taxon>
        <taxon>Poaceae</taxon>
        <taxon>PACMAD clade</taxon>
        <taxon>Arundinoideae</taxon>
        <taxon>Arundineae</taxon>
        <taxon>Arundo</taxon>
    </lineage>
</organism>
<dbReference type="EMBL" id="GBRH01259983">
    <property type="protein sequence ID" value="JAD37912.1"/>
    <property type="molecule type" value="Transcribed_RNA"/>
</dbReference>
<evidence type="ECO:0000313" key="1">
    <source>
        <dbReference type="EMBL" id="JAD37912.1"/>
    </source>
</evidence>
<reference evidence="1" key="2">
    <citation type="journal article" date="2015" name="Data Brief">
        <title>Shoot transcriptome of the giant reed, Arundo donax.</title>
        <authorList>
            <person name="Barrero R.A."/>
            <person name="Guerrero F.D."/>
            <person name="Moolhuijzen P."/>
            <person name="Goolsby J.A."/>
            <person name="Tidwell J."/>
            <person name="Bellgard S.E."/>
            <person name="Bellgard M.I."/>
        </authorList>
    </citation>
    <scope>NUCLEOTIDE SEQUENCE</scope>
    <source>
        <tissue evidence="1">Shoot tissue taken approximately 20 cm above the soil surface</tissue>
    </source>
</reference>
<proteinExistence type="predicted"/>
<protein>
    <submittedName>
        <fullName evidence="1">Uncharacterized protein</fullName>
    </submittedName>
</protein>
<sequence length="36" mass="4240">MDNYLQQFVQSLPKHSWLKLLSNTFTISNCTSALFY</sequence>
<accession>A0A0A8ZSV8</accession>
<reference evidence="1" key="1">
    <citation type="submission" date="2014-09" db="EMBL/GenBank/DDBJ databases">
        <authorList>
            <person name="Magalhaes I.L.F."/>
            <person name="Oliveira U."/>
            <person name="Santos F.R."/>
            <person name="Vidigal T.H.D.A."/>
            <person name="Brescovit A.D."/>
            <person name="Santos A.J."/>
        </authorList>
    </citation>
    <scope>NUCLEOTIDE SEQUENCE</scope>
    <source>
        <tissue evidence="1">Shoot tissue taken approximately 20 cm above the soil surface</tissue>
    </source>
</reference>